<feature type="domain" description="Beta-lactamase-related" evidence="1">
    <location>
        <begin position="27"/>
        <end position="246"/>
    </location>
</feature>
<evidence type="ECO:0000313" key="2">
    <source>
        <dbReference type="EMBL" id="TWT28555.1"/>
    </source>
</evidence>
<gene>
    <name evidence="2" type="ORF">FRX94_03015</name>
</gene>
<dbReference type="InterPro" id="IPR001466">
    <property type="entry name" value="Beta-lactam-related"/>
</dbReference>
<comment type="caution">
    <text evidence="2">The sequence shown here is derived from an EMBL/GenBank/DDBJ whole genome shotgun (WGS) entry which is preliminary data.</text>
</comment>
<dbReference type="Gene3D" id="3.40.710.10">
    <property type="entry name" value="DD-peptidase/beta-lactamase superfamily"/>
    <property type="match status" value="1"/>
</dbReference>
<organism evidence="2 3">
    <name type="scientific">Corynebacterium canis</name>
    <dbReference type="NCBI Taxonomy" id="679663"/>
    <lineage>
        <taxon>Bacteria</taxon>
        <taxon>Bacillati</taxon>
        <taxon>Actinomycetota</taxon>
        <taxon>Actinomycetes</taxon>
        <taxon>Mycobacteriales</taxon>
        <taxon>Corynebacteriaceae</taxon>
        <taxon>Corynebacterium</taxon>
    </lineage>
</organism>
<proteinExistence type="predicted"/>
<evidence type="ECO:0000259" key="1">
    <source>
        <dbReference type="Pfam" id="PF00144"/>
    </source>
</evidence>
<dbReference type="OrthoDB" id="3336932at2"/>
<dbReference type="AlphaFoldDB" id="A0A5C5UT39"/>
<dbReference type="EMBL" id="VOHM01000004">
    <property type="protein sequence ID" value="TWT28555.1"/>
    <property type="molecule type" value="Genomic_DNA"/>
</dbReference>
<sequence length="275" mass="29618">MEFLRDWPVDHCGAAVLHGGSVSFEGDVDRLFGLASVTKPLVAYAVLIAVEEGVFELNTPLGPPGATVTDLLAHTSGIGFASTKPERPPRQRRVYSSAGFEILAAAIAEETEIPFVDYLDEAVLQPLGMTRTRLAGSPGHGAESTVRDLAKFAAEVLNPTLLHGSTLSRALTPVYPRLSGLVPGYGVYKPCPWGLGFEIKGAKAPHWTGVNMPPDVVGHFGQAGTFLWVHRPTQRAMVALTERPFGDWAKPLWTETNAKVWAHLEQTLSKPSSTT</sequence>
<keyword evidence="3" id="KW-1185">Reference proteome</keyword>
<dbReference type="Pfam" id="PF00144">
    <property type="entry name" value="Beta-lactamase"/>
    <property type="match status" value="1"/>
</dbReference>
<dbReference type="InterPro" id="IPR012338">
    <property type="entry name" value="Beta-lactam/transpept-like"/>
</dbReference>
<evidence type="ECO:0000313" key="3">
    <source>
        <dbReference type="Proteomes" id="UP000320791"/>
    </source>
</evidence>
<dbReference type="RefSeq" id="WP_146323641.1">
    <property type="nucleotide sequence ID" value="NZ_BAABLR010000014.1"/>
</dbReference>
<name>A0A5C5UT39_9CORY</name>
<dbReference type="SUPFAM" id="SSF56601">
    <property type="entry name" value="beta-lactamase/transpeptidase-like"/>
    <property type="match status" value="1"/>
</dbReference>
<dbReference type="Proteomes" id="UP000320791">
    <property type="component" value="Unassembled WGS sequence"/>
</dbReference>
<protein>
    <submittedName>
        <fullName evidence="2">Beta-lactamase family protein</fullName>
    </submittedName>
</protein>
<reference evidence="2 3" key="1">
    <citation type="submission" date="2019-08" db="EMBL/GenBank/DDBJ databases">
        <authorList>
            <person name="Lei W."/>
        </authorList>
    </citation>
    <scope>NUCLEOTIDE SEQUENCE [LARGE SCALE GENOMIC DNA]</scope>
    <source>
        <strain evidence="2 3">CCUG 58627</strain>
    </source>
</reference>
<dbReference type="PANTHER" id="PTHR43283">
    <property type="entry name" value="BETA-LACTAMASE-RELATED"/>
    <property type="match status" value="1"/>
</dbReference>
<dbReference type="PANTHER" id="PTHR43283:SF15">
    <property type="entry name" value="CONSERVED PROTEIN"/>
    <property type="match status" value="1"/>
</dbReference>
<dbReference type="InterPro" id="IPR050789">
    <property type="entry name" value="Diverse_Enzym_Activities"/>
</dbReference>
<accession>A0A5C5UT39</accession>